<sequence length="257" mass="26987">MAVPGCGRSAVRSATVGRTFDHSRGERVQAGGTARNGEGVPRVRPGTAMVPVEPAQRSRNGRPGRSLIAARCTRTSRRGRRWPPGVAARCRLRRPLPGRRSGSGNAPSGQAGRAGGARRRSRSDRADRRPGHFGEASTGRTTGTLTRTAPVTSGGPPAGCWRRATLVRVARQSRDALHGPGVVAGGGGEAYRHRRAAGGRVGRRVPDPLIGGRGTSCRSWRSPRGGRSAGRRSRRRGSAGSRPPAAAPGRRARRPGP</sequence>
<dbReference type="EMBL" id="QTTT01000001">
    <property type="protein sequence ID" value="REF00438.1"/>
    <property type="molecule type" value="Genomic_DNA"/>
</dbReference>
<evidence type="ECO:0000256" key="1">
    <source>
        <dbReference type="SAM" id="MobiDB-lite"/>
    </source>
</evidence>
<keyword evidence="3" id="KW-1185">Reference proteome</keyword>
<proteinExistence type="predicted"/>
<comment type="caution">
    <text evidence="2">The sequence shown here is derived from an EMBL/GenBank/DDBJ whole genome shotgun (WGS) entry which is preliminary data.</text>
</comment>
<feature type="compositionally biased region" description="Low complexity" evidence="1">
    <location>
        <begin position="138"/>
        <end position="148"/>
    </location>
</feature>
<evidence type="ECO:0000313" key="3">
    <source>
        <dbReference type="Proteomes" id="UP000256661"/>
    </source>
</evidence>
<feature type="region of interest" description="Disordered" evidence="1">
    <location>
        <begin position="194"/>
        <end position="257"/>
    </location>
</feature>
<organism evidence="2 3">
    <name type="scientific">Thermomonospora umbrina</name>
    <dbReference type="NCBI Taxonomy" id="111806"/>
    <lineage>
        <taxon>Bacteria</taxon>
        <taxon>Bacillati</taxon>
        <taxon>Actinomycetota</taxon>
        <taxon>Actinomycetes</taxon>
        <taxon>Streptosporangiales</taxon>
        <taxon>Thermomonosporaceae</taxon>
        <taxon>Thermomonospora</taxon>
    </lineage>
</organism>
<feature type="compositionally biased region" description="Basic and acidic residues" evidence="1">
    <location>
        <begin position="123"/>
        <end position="132"/>
    </location>
</feature>
<accession>A0A3D9SXZ4</accession>
<feature type="compositionally biased region" description="Low complexity" evidence="1">
    <location>
        <begin position="238"/>
        <end position="249"/>
    </location>
</feature>
<feature type="compositionally biased region" description="Low complexity" evidence="1">
    <location>
        <begin position="98"/>
        <end position="111"/>
    </location>
</feature>
<feature type="region of interest" description="Disordered" evidence="1">
    <location>
        <begin position="1"/>
        <end position="160"/>
    </location>
</feature>
<evidence type="ECO:0000313" key="2">
    <source>
        <dbReference type="EMBL" id="REF00438.1"/>
    </source>
</evidence>
<gene>
    <name evidence="2" type="ORF">DFJ69_5974</name>
</gene>
<reference evidence="2 3" key="1">
    <citation type="submission" date="2018-08" db="EMBL/GenBank/DDBJ databases">
        <title>Sequencing the genomes of 1000 actinobacteria strains.</title>
        <authorList>
            <person name="Klenk H.-P."/>
        </authorList>
    </citation>
    <scope>NUCLEOTIDE SEQUENCE [LARGE SCALE GENOMIC DNA]</scope>
    <source>
        <strain evidence="2 3">DSM 43927</strain>
    </source>
</reference>
<protein>
    <submittedName>
        <fullName evidence="2">Uncharacterized protein</fullName>
    </submittedName>
</protein>
<feature type="compositionally biased region" description="Basic residues" evidence="1">
    <location>
        <begin position="194"/>
        <end position="203"/>
    </location>
</feature>
<name>A0A3D9SXZ4_9ACTN</name>
<dbReference type="Proteomes" id="UP000256661">
    <property type="component" value="Unassembled WGS sequence"/>
</dbReference>
<dbReference type="AlphaFoldDB" id="A0A3D9SXZ4"/>